<sequence>MRAPLSHASSSSQINRADDVSDRFWGKPSADPTLTKTGKQRQILWELDLARKKRKIEEHEIKESNKEYGEKELKLRPRFVRGLQDEVFEHIDEKNGENASGKKLVCWSFENFHLKRKFCAATREKFWEYYSILKENERHHYEIIREMEPCHLYFDLEFNRDANADVDGVKSTDALLDLIKEELYEKHNIEIALNEHVVELESKITESIKASTEEGQNTNRKFSRHVIIRLPGAAFKSNIHVGKFVKDFWNSVRERRASDDRCEKLFIRKEQSETERENSIIDLGVYTRNRAFRLFLSSKAKKKEVLRCTGRFWTHLKQREIFYRSLVTNIDKDQRKKLIEYEDVTVSLSQKSNSCANAFSGYGYRRDSLSQNSSKHRIPPPPCAELVDFVLNDFDGWSDAKMNKAAVRSWVAFPDHDTLILNLVGNRYCENIKRQHKSNNVMLIMDFQRGVYHQKCHDPDCKGMNPQLRELPVDMLQSAIKSGRALPFEREEPRCESDDEEFWQRAASAAEKLW</sequence>
<dbReference type="eggNOG" id="ENOG502QS1Q">
    <property type="taxonomic scope" value="Eukaryota"/>
</dbReference>
<evidence type="ECO:0000256" key="3">
    <source>
        <dbReference type="ARBA" id="ARBA00044768"/>
    </source>
</evidence>
<evidence type="ECO:0000256" key="5">
    <source>
        <dbReference type="SAM" id="MobiDB-lite"/>
    </source>
</evidence>
<evidence type="ECO:0000313" key="6">
    <source>
        <dbReference type="EMBL" id="CCO18611.1"/>
    </source>
</evidence>
<dbReference type="RefSeq" id="XP_007510266.1">
    <property type="nucleotide sequence ID" value="XM_007510204.1"/>
</dbReference>
<comment type="catalytic activity">
    <reaction evidence="2">
        <text>ssDNA + n NTP = ssDNA/pppN(pN)n-1 hybrid + (n-1) diphosphate.</text>
        <dbReference type="EC" id="2.7.7.102"/>
    </reaction>
</comment>
<dbReference type="InterPro" id="IPR044917">
    <property type="entry name" value="PRIMPOL"/>
</dbReference>
<dbReference type="EC" id="2.7.7.102" evidence="3"/>
<feature type="compositionally biased region" description="Basic and acidic residues" evidence="5">
    <location>
        <begin position="16"/>
        <end position="25"/>
    </location>
</feature>
<evidence type="ECO:0000313" key="7">
    <source>
        <dbReference type="Proteomes" id="UP000198341"/>
    </source>
</evidence>
<dbReference type="GO" id="GO:0042276">
    <property type="term" value="P:error-prone translesion synthesis"/>
    <property type="evidence" value="ECO:0007669"/>
    <property type="project" value="InterPro"/>
</dbReference>
<proteinExistence type="predicted"/>
<dbReference type="GO" id="GO:0003682">
    <property type="term" value="F:chromatin binding"/>
    <property type="evidence" value="ECO:0007669"/>
    <property type="project" value="TreeGrafter"/>
</dbReference>
<dbReference type="Pfam" id="PF03121">
    <property type="entry name" value="Herpes_UL52"/>
    <property type="match status" value="1"/>
</dbReference>
<protein>
    <recommendedName>
        <fullName evidence="1">DNA-directed primase/polymerase protein</fullName>
        <ecNumber evidence="3">2.7.7.102</ecNumber>
    </recommendedName>
</protein>
<dbReference type="GO" id="GO:0006264">
    <property type="term" value="P:mitochondrial DNA replication"/>
    <property type="evidence" value="ECO:0007669"/>
    <property type="project" value="TreeGrafter"/>
</dbReference>
<evidence type="ECO:0000256" key="4">
    <source>
        <dbReference type="ARBA" id="ARBA00047303"/>
    </source>
</evidence>
<dbReference type="Proteomes" id="UP000198341">
    <property type="component" value="Chromosome 11"/>
</dbReference>
<reference evidence="6 7" key="1">
    <citation type="submission" date="2011-10" db="EMBL/GenBank/DDBJ databases">
        <authorList>
            <person name="Genoscope - CEA"/>
        </authorList>
    </citation>
    <scope>NUCLEOTIDE SEQUENCE [LARGE SCALE GENOMIC DNA]</scope>
    <source>
        <strain evidence="6 7">RCC 1105</strain>
    </source>
</reference>
<organism evidence="6 7">
    <name type="scientific">Bathycoccus prasinos</name>
    <dbReference type="NCBI Taxonomy" id="41875"/>
    <lineage>
        <taxon>Eukaryota</taxon>
        <taxon>Viridiplantae</taxon>
        <taxon>Chlorophyta</taxon>
        <taxon>Mamiellophyceae</taxon>
        <taxon>Mamiellales</taxon>
        <taxon>Bathycoccaceae</taxon>
        <taxon>Bathycoccus</taxon>
    </lineage>
</organism>
<dbReference type="GO" id="GO:0005759">
    <property type="term" value="C:mitochondrial matrix"/>
    <property type="evidence" value="ECO:0007669"/>
    <property type="project" value="TreeGrafter"/>
</dbReference>
<name>K8EKP4_9CHLO</name>
<dbReference type="AlphaFoldDB" id="K8EKP4"/>
<dbReference type="OrthoDB" id="5988181at2759"/>
<dbReference type="GO" id="GO:0003887">
    <property type="term" value="F:DNA-directed DNA polymerase activity"/>
    <property type="evidence" value="ECO:0007669"/>
    <property type="project" value="UniProtKB-EC"/>
</dbReference>
<dbReference type="GO" id="GO:0031297">
    <property type="term" value="P:replication fork processing"/>
    <property type="evidence" value="ECO:0007669"/>
    <property type="project" value="TreeGrafter"/>
</dbReference>
<keyword evidence="7" id="KW-1185">Reference proteome</keyword>
<dbReference type="KEGG" id="bpg:Bathy11g00450"/>
<dbReference type="GO" id="GO:0009411">
    <property type="term" value="P:response to UV"/>
    <property type="evidence" value="ECO:0007669"/>
    <property type="project" value="TreeGrafter"/>
</dbReference>
<dbReference type="GeneID" id="19012731"/>
<dbReference type="PANTHER" id="PTHR31399">
    <property type="entry name" value="DNA-DIRECTED PRIMASE / POLYMERASE PROTEIN"/>
    <property type="match status" value="1"/>
</dbReference>
<evidence type="ECO:0000256" key="1">
    <source>
        <dbReference type="ARBA" id="ARBA00026139"/>
    </source>
</evidence>
<dbReference type="PANTHER" id="PTHR31399:SF0">
    <property type="entry name" value="DNA-DIRECTED PRIMASE_POLYMERASE PROTEIN"/>
    <property type="match status" value="1"/>
</dbReference>
<dbReference type="GO" id="GO:0005634">
    <property type="term" value="C:nucleus"/>
    <property type="evidence" value="ECO:0007669"/>
    <property type="project" value="TreeGrafter"/>
</dbReference>
<gene>
    <name evidence="6" type="ordered locus">Bathy11g00450</name>
</gene>
<accession>K8EKP4</accession>
<feature type="region of interest" description="Disordered" evidence="5">
    <location>
        <begin position="1"/>
        <end position="37"/>
    </location>
</feature>
<evidence type="ECO:0000256" key="2">
    <source>
        <dbReference type="ARBA" id="ARBA00044677"/>
    </source>
</evidence>
<dbReference type="EMBL" id="FO082268">
    <property type="protein sequence ID" value="CCO18611.1"/>
    <property type="molecule type" value="Genomic_DNA"/>
</dbReference>
<comment type="catalytic activity">
    <reaction evidence="4">
        <text>DNA(n) + a 2'-deoxyribonucleoside 5'-triphosphate = DNA(n+1) + diphosphate</text>
        <dbReference type="Rhea" id="RHEA:22508"/>
        <dbReference type="Rhea" id="RHEA-COMP:17339"/>
        <dbReference type="Rhea" id="RHEA-COMP:17340"/>
        <dbReference type="ChEBI" id="CHEBI:33019"/>
        <dbReference type="ChEBI" id="CHEBI:61560"/>
        <dbReference type="ChEBI" id="CHEBI:173112"/>
        <dbReference type="EC" id="2.7.7.7"/>
    </reaction>
    <physiologicalReaction direction="left-to-right" evidence="4">
        <dbReference type="Rhea" id="RHEA:22509"/>
    </physiologicalReaction>
</comment>